<gene>
    <name evidence="12" type="primary">TDEL0E04770</name>
    <name evidence="12" type="ORF">TDEL_0E04770</name>
</gene>
<dbReference type="SUPFAM" id="SSF47005">
    <property type="entry name" value="Peripheral subunit-binding domain of 2-oxo acid dehydrogenase complex"/>
    <property type="match status" value="1"/>
</dbReference>
<dbReference type="InterPro" id="IPR004167">
    <property type="entry name" value="PSBD"/>
</dbReference>
<dbReference type="HOGENOM" id="CLU_035825_2_1_1"/>
<evidence type="ECO:0000256" key="9">
    <source>
        <dbReference type="SAM" id="MobiDB-lite"/>
    </source>
</evidence>
<accession>G8ZVS6</accession>
<dbReference type="PANTHER" id="PTHR23151">
    <property type="entry name" value="DIHYDROLIPOAMIDE ACETYL/SUCCINYL-TRANSFERASE-RELATED"/>
    <property type="match status" value="1"/>
</dbReference>
<organism evidence="12 13">
    <name type="scientific">Torulaspora delbrueckii</name>
    <name type="common">Yeast</name>
    <name type="synonym">Candida colliculosa</name>
    <dbReference type="NCBI Taxonomy" id="4950"/>
    <lineage>
        <taxon>Eukaryota</taxon>
        <taxon>Fungi</taxon>
        <taxon>Dikarya</taxon>
        <taxon>Ascomycota</taxon>
        <taxon>Saccharomycotina</taxon>
        <taxon>Saccharomycetes</taxon>
        <taxon>Saccharomycetales</taxon>
        <taxon>Saccharomycetaceae</taxon>
        <taxon>Torulaspora</taxon>
    </lineage>
</organism>
<dbReference type="GO" id="GO:0005198">
    <property type="term" value="F:structural molecule activity"/>
    <property type="evidence" value="ECO:0007669"/>
    <property type="project" value="EnsemblFungi"/>
</dbReference>
<keyword evidence="13" id="KW-1185">Reference proteome</keyword>
<evidence type="ECO:0000256" key="4">
    <source>
        <dbReference type="ARBA" id="ARBA00022946"/>
    </source>
</evidence>
<reference evidence="12 13" key="1">
    <citation type="journal article" date="2011" name="Proc. Natl. Acad. Sci. U.S.A.">
        <title>Evolutionary erosion of yeast sex chromosomes by mating-type switching accidents.</title>
        <authorList>
            <person name="Gordon J.L."/>
            <person name="Armisen D."/>
            <person name="Proux-Wera E."/>
            <person name="Oheigeartaigh S.S."/>
            <person name="Byrne K.P."/>
            <person name="Wolfe K.H."/>
        </authorList>
    </citation>
    <scope>NUCLEOTIDE SEQUENCE [LARGE SCALE GENOMIC DNA]</scope>
    <source>
        <strain evidence="13">ATCC 10662 / CBS 1146 / NBRC 0425 / NCYC 2629 / NRRL Y-866</strain>
    </source>
</reference>
<feature type="region of interest" description="Disordered" evidence="9">
    <location>
        <begin position="121"/>
        <end position="167"/>
    </location>
</feature>
<dbReference type="KEGG" id="tdl:TDEL_0E04770"/>
<dbReference type="Pfam" id="PF00364">
    <property type="entry name" value="Biotin_lipoyl"/>
    <property type="match status" value="1"/>
</dbReference>
<comment type="subcellular location">
    <subcellularLocation>
        <location evidence="1">Mitochondrion matrix</location>
    </subcellularLocation>
</comment>
<name>G8ZVS6_TORDE</name>
<dbReference type="PROSITE" id="PS00189">
    <property type="entry name" value="LIPOYL"/>
    <property type="match status" value="1"/>
</dbReference>
<keyword evidence="3" id="KW-0450">Lipoyl</keyword>
<dbReference type="InterPro" id="IPR011053">
    <property type="entry name" value="Single_hybrid_motif"/>
</dbReference>
<dbReference type="eggNOG" id="KOG0557">
    <property type="taxonomic scope" value="Eukaryota"/>
</dbReference>
<dbReference type="EMBL" id="HE616746">
    <property type="protein sequence ID" value="CCE92720.1"/>
    <property type="molecule type" value="Genomic_DNA"/>
</dbReference>
<comment type="function">
    <text evidence="6">Required for anchoring dihydrolipoamide dehydrogenase (E3) to the dihydrolipoamide transacetylase (E2) core of the pyruvate dehydrogenase complexes of eukaryotes. This specific binding is essential for a functional PDH complex.</text>
</comment>
<sequence length="403" mass="44407">MLSSGFAKISRTVLLRQLSARYVSTTMRLSKAQVFAMPAMSPTMERGGVVEWKYKVGEKFSAGDVILEVETDKAQIDVEAQDDGQLAKIIVDNGAKDVVVGEPIAYIAEVDDDLATLELPKAAEKSKAPPKKQDEAKKNDEVKKAPAKPKSTETKATSSETLQKADPKQTLFPSVSSLLAENGISKEDAFSNIKATGKAGRLLKGDVLAYLGKISTESNVKIADYIKSGERLDLSNIELRVPESKPAVKENAPVAKSEPVILSEQLVLECPANVQEEELQRSVRAFLQEAYHYTHEAPLANARSDRFDPIFEDLITAAPSQPRFKYTYQLISLTDEITPAGHQDIFDLLSGSETTQRVNATDGDSAAKKEYVLNFNVQVNEKFDDANEKSQRFVDYLKQLQFV</sequence>
<evidence type="ECO:0000256" key="2">
    <source>
        <dbReference type="ARBA" id="ARBA00007317"/>
    </source>
</evidence>
<dbReference type="OrthoDB" id="202158at2759"/>
<dbReference type="GO" id="GO:0006086">
    <property type="term" value="P:pyruvate decarboxylation to acetyl-CoA"/>
    <property type="evidence" value="ECO:0007669"/>
    <property type="project" value="EnsemblFungi"/>
</dbReference>
<dbReference type="CDD" id="cd06849">
    <property type="entry name" value="lipoyl_domain"/>
    <property type="match status" value="1"/>
</dbReference>
<evidence type="ECO:0000256" key="7">
    <source>
        <dbReference type="ARBA" id="ARBA00065810"/>
    </source>
</evidence>
<feature type="domain" description="Peripheral subunit-binding (PSBD)" evidence="11">
    <location>
        <begin position="170"/>
        <end position="211"/>
    </location>
</feature>
<protein>
    <recommendedName>
        <fullName evidence="8">Dihydrolipoamide dehydrogenase-binding protein of pyruvate dehydrogenase complex</fullName>
    </recommendedName>
</protein>
<dbReference type="Gene3D" id="4.10.320.10">
    <property type="entry name" value="E3-binding domain"/>
    <property type="match status" value="1"/>
</dbReference>
<dbReference type="InterPro" id="IPR000089">
    <property type="entry name" value="Biotin_lipoyl"/>
</dbReference>
<dbReference type="STRING" id="1076872.G8ZVS6"/>
<evidence type="ECO:0000256" key="6">
    <source>
        <dbReference type="ARBA" id="ARBA00059875"/>
    </source>
</evidence>
<dbReference type="RefSeq" id="XP_003681931.1">
    <property type="nucleotide sequence ID" value="XM_003681883.1"/>
</dbReference>
<dbReference type="InterPro" id="IPR036625">
    <property type="entry name" value="E3-bd_dom_sf"/>
</dbReference>
<evidence type="ECO:0000313" key="12">
    <source>
        <dbReference type="EMBL" id="CCE92720.1"/>
    </source>
</evidence>
<dbReference type="SUPFAM" id="SSF51230">
    <property type="entry name" value="Single hybrid motif"/>
    <property type="match status" value="1"/>
</dbReference>
<evidence type="ECO:0000256" key="8">
    <source>
        <dbReference type="ARBA" id="ARBA00083110"/>
    </source>
</evidence>
<dbReference type="PROSITE" id="PS50968">
    <property type="entry name" value="BIOTINYL_LIPOYL"/>
    <property type="match status" value="1"/>
</dbReference>
<feature type="compositionally biased region" description="Basic and acidic residues" evidence="9">
    <location>
        <begin position="121"/>
        <end position="144"/>
    </location>
</feature>
<dbReference type="Gene3D" id="2.40.50.100">
    <property type="match status" value="1"/>
</dbReference>
<feature type="domain" description="Lipoyl-binding" evidence="10">
    <location>
        <begin position="32"/>
        <end position="108"/>
    </location>
</feature>
<dbReference type="Proteomes" id="UP000005627">
    <property type="component" value="Chromosome 5"/>
</dbReference>
<keyword evidence="5" id="KW-0496">Mitochondrion</keyword>
<dbReference type="GO" id="GO:0045254">
    <property type="term" value="C:pyruvate dehydrogenase complex"/>
    <property type="evidence" value="ECO:0007669"/>
    <property type="project" value="EnsemblFungi"/>
</dbReference>
<dbReference type="InterPro" id="IPR045257">
    <property type="entry name" value="E2/Pdx1"/>
</dbReference>
<evidence type="ECO:0000256" key="5">
    <source>
        <dbReference type="ARBA" id="ARBA00023128"/>
    </source>
</evidence>
<evidence type="ECO:0000256" key="1">
    <source>
        <dbReference type="ARBA" id="ARBA00004305"/>
    </source>
</evidence>
<dbReference type="PANTHER" id="PTHR23151:SF82">
    <property type="entry name" value="PYRUVATE DEHYDROGENASE COMPLEX PROTEIN X COMPONENT, MITOCHONDRIAL"/>
    <property type="match status" value="1"/>
</dbReference>
<dbReference type="FunFam" id="4.10.320.10:FF:000017">
    <property type="entry name" value="Pyruvate dehydrogenase complex protein X component, mitochondrial"/>
    <property type="match status" value="1"/>
</dbReference>
<dbReference type="InterPro" id="IPR003016">
    <property type="entry name" value="2-oxoA_DH_lipoyl-BS"/>
</dbReference>
<comment type="similarity">
    <text evidence="2">Belongs to the 2-oxoacid dehydrogenase family.</text>
</comment>
<evidence type="ECO:0000259" key="11">
    <source>
        <dbReference type="PROSITE" id="PS51826"/>
    </source>
</evidence>
<evidence type="ECO:0000313" key="13">
    <source>
        <dbReference type="Proteomes" id="UP000005627"/>
    </source>
</evidence>
<comment type="subunit">
    <text evidence="7">Eukaryotic pyruvate dehydrogenase (PDH) complexes are organized as a core consisting of the oligomeric dihydrolipoamide acetyl-transferase (E2), around which are arranged multiple copies of pyruvate dehydrogenase (E1), dihydrolipoamide dehydrogenase (E3) and protein X (E3BP) bound by non-covalent bonds.</text>
</comment>
<dbReference type="GO" id="GO:0005759">
    <property type="term" value="C:mitochondrial matrix"/>
    <property type="evidence" value="ECO:0007669"/>
    <property type="project" value="UniProtKB-SubCell"/>
</dbReference>
<dbReference type="GO" id="GO:0004742">
    <property type="term" value="F:dihydrolipoyllysine-residue acetyltransferase activity"/>
    <property type="evidence" value="ECO:0007669"/>
    <property type="project" value="TreeGrafter"/>
</dbReference>
<dbReference type="PROSITE" id="PS51826">
    <property type="entry name" value="PSBD"/>
    <property type="match status" value="1"/>
</dbReference>
<keyword evidence="4" id="KW-0809">Transit peptide</keyword>
<proteinExistence type="inferred from homology"/>
<evidence type="ECO:0000256" key="3">
    <source>
        <dbReference type="ARBA" id="ARBA00022823"/>
    </source>
</evidence>
<dbReference type="AlphaFoldDB" id="G8ZVS6"/>
<dbReference type="FunCoup" id="G8ZVS6">
    <property type="interactions" value="143"/>
</dbReference>
<dbReference type="FunFam" id="2.40.50.100:FF:000010">
    <property type="entry name" value="Acetyltransferase component of pyruvate dehydrogenase complex"/>
    <property type="match status" value="1"/>
</dbReference>
<evidence type="ECO:0000259" key="10">
    <source>
        <dbReference type="PROSITE" id="PS50968"/>
    </source>
</evidence>
<dbReference type="InParanoid" id="G8ZVS6"/>
<dbReference type="GeneID" id="11500841"/>